<dbReference type="GO" id="GO:0005829">
    <property type="term" value="C:cytosol"/>
    <property type="evidence" value="ECO:0007669"/>
    <property type="project" value="TreeGrafter"/>
</dbReference>
<dbReference type="GO" id="GO:0006629">
    <property type="term" value="P:lipid metabolic process"/>
    <property type="evidence" value="ECO:0007669"/>
    <property type="project" value="UniProtKB-KW"/>
</dbReference>
<accession>A0A0S4J8D3</accession>
<dbReference type="AlphaFoldDB" id="A0A0S4J8D3"/>
<dbReference type="PROSITE" id="PS50003">
    <property type="entry name" value="PH_DOMAIN"/>
    <property type="match status" value="1"/>
</dbReference>
<reference evidence="12" key="1">
    <citation type="submission" date="2015-09" db="EMBL/GenBank/DDBJ databases">
        <authorList>
            <consortium name="Pathogen Informatics"/>
        </authorList>
    </citation>
    <scope>NUCLEOTIDE SEQUENCE [LARGE SCALE GENOMIC DNA]</scope>
    <source>
        <strain evidence="12">Lake Konstanz</strain>
    </source>
</reference>
<dbReference type="VEuPathDB" id="TriTrypDB:BSAL_87745"/>
<dbReference type="InterPro" id="IPR051281">
    <property type="entry name" value="Dual-spec_lipid-protein_phosph"/>
</dbReference>
<dbReference type="InterPro" id="IPR016130">
    <property type="entry name" value="Tyr_Pase_AS"/>
</dbReference>
<evidence type="ECO:0000259" key="10">
    <source>
        <dbReference type="PROSITE" id="PS51182"/>
    </source>
</evidence>
<dbReference type="CDD" id="cd14509">
    <property type="entry name" value="PTP_PTEN"/>
    <property type="match status" value="1"/>
</dbReference>
<name>A0A0S4J8D3_BODSA</name>
<evidence type="ECO:0000256" key="1">
    <source>
        <dbReference type="ARBA" id="ARBA00004496"/>
    </source>
</evidence>
<dbReference type="EMBL" id="CYKH01001102">
    <property type="protein sequence ID" value="CUG83700.1"/>
    <property type="molecule type" value="Genomic_DNA"/>
</dbReference>
<dbReference type="Gene3D" id="2.60.40.1110">
    <property type="match status" value="1"/>
</dbReference>
<dbReference type="OrthoDB" id="16692at2759"/>
<dbReference type="InterPro" id="IPR045101">
    <property type="entry name" value="PTP_PTEN"/>
</dbReference>
<dbReference type="PROSITE" id="PS51182">
    <property type="entry name" value="C2_TENSIN"/>
    <property type="match status" value="1"/>
</dbReference>
<dbReference type="InterPro" id="IPR014020">
    <property type="entry name" value="Tensin_C2-dom"/>
</dbReference>
<feature type="domain" description="PH" evidence="7">
    <location>
        <begin position="10"/>
        <end position="123"/>
    </location>
</feature>
<feature type="domain" description="Phosphatase tensin-type" evidence="9">
    <location>
        <begin position="165"/>
        <end position="357"/>
    </location>
</feature>
<dbReference type="PROSITE" id="PS50056">
    <property type="entry name" value="TYR_PHOSPHATASE_2"/>
    <property type="match status" value="1"/>
</dbReference>
<evidence type="ECO:0000313" key="12">
    <source>
        <dbReference type="Proteomes" id="UP000051952"/>
    </source>
</evidence>
<dbReference type="PANTHER" id="PTHR12305:SF60">
    <property type="entry name" value="PHOSPHATIDYLINOSITOL 3,4,5-TRISPHOSPHATE 3-PHOSPHATASE TPTE2-RELATED"/>
    <property type="match status" value="1"/>
</dbReference>
<dbReference type="InterPro" id="IPR029021">
    <property type="entry name" value="Prot-tyrosine_phosphatase-like"/>
</dbReference>
<evidence type="ECO:0000259" key="9">
    <source>
        <dbReference type="PROSITE" id="PS51181"/>
    </source>
</evidence>
<dbReference type="SUPFAM" id="SSF49562">
    <property type="entry name" value="C2 domain (Calcium/lipid-binding domain, CaLB)"/>
    <property type="match status" value="1"/>
</dbReference>
<evidence type="ECO:0000259" key="8">
    <source>
        <dbReference type="PROSITE" id="PS50056"/>
    </source>
</evidence>
<dbReference type="SUPFAM" id="SSF52799">
    <property type="entry name" value="(Phosphotyrosine protein) phosphatases II"/>
    <property type="match status" value="1"/>
</dbReference>
<keyword evidence="5" id="KW-0904">Protein phosphatase</keyword>
<dbReference type="PROSITE" id="PS51181">
    <property type="entry name" value="PPASE_TENSIN"/>
    <property type="match status" value="1"/>
</dbReference>
<gene>
    <name evidence="11" type="ORF">BSAL_87745</name>
</gene>
<protein>
    <submittedName>
        <fullName evidence="11">Protein tyrosine phosphatase, putative</fullName>
    </submittedName>
</protein>
<dbReference type="Pfam" id="PF22784">
    <property type="entry name" value="PTP-SAK"/>
    <property type="match status" value="1"/>
</dbReference>
<feature type="domain" description="C2 tensin-type" evidence="10">
    <location>
        <begin position="363"/>
        <end position="512"/>
    </location>
</feature>
<evidence type="ECO:0000313" key="11">
    <source>
        <dbReference type="EMBL" id="CUG83700.1"/>
    </source>
</evidence>
<evidence type="ECO:0000259" key="7">
    <source>
        <dbReference type="PROSITE" id="PS50003"/>
    </source>
</evidence>
<evidence type="ECO:0000256" key="5">
    <source>
        <dbReference type="ARBA" id="ARBA00022912"/>
    </source>
</evidence>
<organism evidence="11 12">
    <name type="scientific">Bodo saltans</name>
    <name type="common">Flagellated protozoan</name>
    <dbReference type="NCBI Taxonomy" id="75058"/>
    <lineage>
        <taxon>Eukaryota</taxon>
        <taxon>Discoba</taxon>
        <taxon>Euglenozoa</taxon>
        <taxon>Kinetoplastea</taxon>
        <taxon>Metakinetoplastina</taxon>
        <taxon>Eubodonida</taxon>
        <taxon>Bodonidae</taxon>
        <taxon>Bodo</taxon>
    </lineage>
</organism>
<evidence type="ECO:0000256" key="2">
    <source>
        <dbReference type="ARBA" id="ARBA00007881"/>
    </source>
</evidence>
<dbReference type="InterPro" id="IPR001849">
    <property type="entry name" value="PH_domain"/>
</dbReference>
<dbReference type="SMART" id="SM01326">
    <property type="entry name" value="PTEN_C2"/>
    <property type="match status" value="1"/>
</dbReference>
<dbReference type="Pfam" id="PF00169">
    <property type="entry name" value="PH"/>
    <property type="match status" value="1"/>
</dbReference>
<dbReference type="Gene3D" id="2.30.29.30">
    <property type="entry name" value="Pleckstrin-homology domain (PH domain)/Phosphotyrosine-binding domain (PTB)"/>
    <property type="match status" value="1"/>
</dbReference>
<comment type="similarity">
    <text evidence="2">Belongs to the PTEN phosphatase protein family.</text>
</comment>
<dbReference type="PANTHER" id="PTHR12305">
    <property type="entry name" value="PHOSPHATASE WITH HOMOLOGY TO TENSIN"/>
    <property type="match status" value="1"/>
</dbReference>
<dbReference type="Proteomes" id="UP000051952">
    <property type="component" value="Unassembled WGS sequence"/>
</dbReference>
<dbReference type="SMART" id="SM00233">
    <property type="entry name" value="PH"/>
    <property type="match status" value="1"/>
</dbReference>
<dbReference type="InterPro" id="IPR029023">
    <property type="entry name" value="Tensin_phosphatase"/>
</dbReference>
<dbReference type="InterPro" id="IPR000387">
    <property type="entry name" value="Tyr_Pase_dom"/>
</dbReference>
<dbReference type="InterPro" id="IPR035892">
    <property type="entry name" value="C2_domain_sf"/>
</dbReference>
<keyword evidence="12" id="KW-1185">Reference proteome</keyword>
<comment type="subcellular location">
    <subcellularLocation>
        <location evidence="1">Cytoplasm</location>
    </subcellularLocation>
</comment>
<keyword evidence="3" id="KW-0963">Cytoplasm</keyword>
<dbReference type="InterPro" id="IPR057023">
    <property type="entry name" value="PTP-SAK"/>
</dbReference>
<dbReference type="InterPro" id="IPR011993">
    <property type="entry name" value="PH-like_dom_sf"/>
</dbReference>
<dbReference type="Gene3D" id="3.90.190.10">
    <property type="entry name" value="Protein tyrosine phosphatase superfamily"/>
    <property type="match status" value="1"/>
</dbReference>
<evidence type="ECO:0000256" key="3">
    <source>
        <dbReference type="ARBA" id="ARBA00022490"/>
    </source>
</evidence>
<sequence>MASSELDPELASKRGWLWKGATGRTAIGRQTWKMRFIISTPERLEYYAAEPFDTPKAAIMWDDVTLVYDNINSAMYAGASDDPELLHFGLRFREKGKEYILCFRTDRASDRESWVQHFTALKSECDRLREAVQETANVLQVHVSSKGILERVRLKMRNLVSLKKQRFVKDAFDLDLAYILPNVIAMGYPAEGREANFRNPMEQVQWFFDTYHKDRYRIYNLCSERSYPPSRFNGSFVRYPFDDHNTSPMELLLAICQDIHTYNCRSSRPDLIGPEALKKPVDFLQKQPGNVVSIHCKAGKGRTGLVICCYMLYSGVCRTAEEALEIFGSRRTRDGKGVQIPSQRRYIKYFEDLLYRYHGFIPTTQIIFHSIILSTTPLFDMDGGSDPYVVLKKRRPDHKHRNMGQTEGSFKDQTEVILDSHIGMKTKHIIRERDFELFLNFDLGECDDIQVNLWDEDINQNEYMCSFWIHAGLLDGSGRLIIPKVMIDDAVKDTTHRYFTEDFCVTLTYSTRASSRLPVGTGADIPALQHQRSPHASLQHAEEADDEI</sequence>
<keyword evidence="6" id="KW-0443">Lipid metabolism</keyword>
<evidence type="ECO:0000256" key="6">
    <source>
        <dbReference type="ARBA" id="ARBA00023098"/>
    </source>
</evidence>
<dbReference type="Pfam" id="PF10409">
    <property type="entry name" value="PTEN_C2"/>
    <property type="match status" value="1"/>
</dbReference>
<keyword evidence="4" id="KW-0378">Hydrolase</keyword>
<dbReference type="SUPFAM" id="SSF50729">
    <property type="entry name" value="PH domain-like"/>
    <property type="match status" value="1"/>
</dbReference>
<evidence type="ECO:0000256" key="4">
    <source>
        <dbReference type="ARBA" id="ARBA00022801"/>
    </source>
</evidence>
<dbReference type="GO" id="GO:0016314">
    <property type="term" value="F:phosphatidylinositol-3,4,5-trisphosphate 3-phosphatase activity"/>
    <property type="evidence" value="ECO:0007669"/>
    <property type="project" value="TreeGrafter"/>
</dbReference>
<feature type="domain" description="Tyrosine specific protein phosphatases" evidence="8">
    <location>
        <begin position="278"/>
        <end position="345"/>
    </location>
</feature>
<dbReference type="GO" id="GO:0004721">
    <property type="term" value="F:phosphoprotein phosphatase activity"/>
    <property type="evidence" value="ECO:0007669"/>
    <property type="project" value="UniProtKB-KW"/>
</dbReference>
<dbReference type="PROSITE" id="PS00383">
    <property type="entry name" value="TYR_PHOSPHATASE_1"/>
    <property type="match status" value="1"/>
</dbReference>
<proteinExistence type="inferred from homology"/>